<sequence>KHALGTSPRKLKLPYAILLFYQAISKKSYWDV</sequence>
<gene>
    <name evidence="1" type="ORF">METZ01_LOCUS412249</name>
</gene>
<reference evidence="1" key="1">
    <citation type="submission" date="2018-05" db="EMBL/GenBank/DDBJ databases">
        <authorList>
            <person name="Lanie J.A."/>
            <person name="Ng W.-L."/>
            <person name="Kazmierczak K.M."/>
            <person name="Andrzejewski T.M."/>
            <person name="Davidsen T.M."/>
            <person name="Wayne K.J."/>
            <person name="Tettelin H."/>
            <person name="Glass J.I."/>
            <person name="Rusch D."/>
            <person name="Podicherti R."/>
            <person name="Tsui H.-C.T."/>
            <person name="Winkler M.E."/>
        </authorList>
    </citation>
    <scope>NUCLEOTIDE SEQUENCE</scope>
</reference>
<dbReference type="AlphaFoldDB" id="A0A382WM65"/>
<proteinExistence type="predicted"/>
<dbReference type="EMBL" id="UINC01160633">
    <property type="protein sequence ID" value="SVD59395.1"/>
    <property type="molecule type" value="Genomic_DNA"/>
</dbReference>
<organism evidence="1">
    <name type="scientific">marine metagenome</name>
    <dbReference type="NCBI Taxonomy" id="408172"/>
    <lineage>
        <taxon>unclassified sequences</taxon>
        <taxon>metagenomes</taxon>
        <taxon>ecological metagenomes</taxon>
    </lineage>
</organism>
<accession>A0A382WM65</accession>
<feature type="non-terminal residue" evidence="1">
    <location>
        <position position="1"/>
    </location>
</feature>
<protein>
    <submittedName>
        <fullName evidence="1">Uncharacterized protein</fullName>
    </submittedName>
</protein>
<name>A0A382WM65_9ZZZZ</name>
<evidence type="ECO:0000313" key="1">
    <source>
        <dbReference type="EMBL" id="SVD59395.1"/>
    </source>
</evidence>
<feature type="non-terminal residue" evidence="1">
    <location>
        <position position="32"/>
    </location>
</feature>